<name>A0A0R1S1W0_9LACO</name>
<feature type="transmembrane region" description="Helical" evidence="1">
    <location>
        <begin position="143"/>
        <end position="161"/>
    </location>
</feature>
<keyword evidence="1" id="KW-1133">Transmembrane helix</keyword>
<organism evidence="2 3">
    <name type="scientific">Lactobacillus psittaci DSM 15354</name>
    <dbReference type="NCBI Taxonomy" id="1122152"/>
    <lineage>
        <taxon>Bacteria</taxon>
        <taxon>Bacillati</taxon>
        <taxon>Bacillota</taxon>
        <taxon>Bacilli</taxon>
        <taxon>Lactobacillales</taxon>
        <taxon>Lactobacillaceae</taxon>
        <taxon>Lactobacillus</taxon>
    </lineage>
</organism>
<dbReference type="Proteomes" id="UP000051931">
    <property type="component" value="Unassembled WGS sequence"/>
</dbReference>
<comment type="caution">
    <text evidence="2">The sequence shown here is derived from an EMBL/GenBank/DDBJ whole genome shotgun (WGS) entry which is preliminary data.</text>
</comment>
<evidence type="ECO:0000256" key="1">
    <source>
        <dbReference type="SAM" id="Phobius"/>
    </source>
</evidence>
<feature type="transmembrane region" description="Helical" evidence="1">
    <location>
        <begin position="78"/>
        <end position="98"/>
    </location>
</feature>
<dbReference type="OrthoDB" id="4624at2"/>
<dbReference type="NCBIfam" id="TIGR04518">
    <property type="entry name" value="ECF_S_folT_fam"/>
    <property type="match status" value="1"/>
</dbReference>
<dbReference type="Gene3D" id="1.10.1760.20">
    <property type="match status" value="1"/>
</dbReference>
<dbReference type="STRING" id="1122152.GCA_000425905_00820"/>
<dbReference type="EMBL" id="AZFB01000005">
    <property type="protein sequence ID" value="KRL63095.1"/>
    <property type="molecule type" value="Genomic_DNA"/>
</dbReference>
<reference evidence="2 3" key="1">
    <citation type="journal article" date="2015" name="Genome Announc.">
        <title>Expanding the biotechnology potential of lactobacilli through comparative genomics of 213 strains and associated genera.</title>
        <authorList>
            <person name="Sun Z."/>
            <person name="Harris H.M."/>
            <person name="McCann A."/>
            <person name="Guo C."/>
            <person name="Argimon S."/>
            <person name="Zhang W."/>
            <person name="Yang X."/>
            <person name="Jeffery I.B."/>
            <person name="Cooney J.C."/>
            <person name="Kagawa T.F."/>
            <person name="Liu W."/>
            <person name="Song Y."/>
            <person name="Salvetti E."/>
            <person name="Wrobel A."/>
            <person name="Rasinkangas P."/>
            <person name="Parkhill J."/>
            <person name="Rea M.C."/>
            <person name="O'Sullivan O."/>
            <person name="Ritari J."/>
            <person name="Douillard F.P."/>
            <person name="Paul Ross R."/>
            <person name="Yang R."/>
            <person name="Briner A.E."/>
            <person name="Felis G.E."/>
            <person name="de Vos W.M."/>
            <person name="Barrangou R."/>
            <person name="Klaenhammer T.R."/>
            <person name="Caufield P.W."/>
            <person name="Cui Y."/>
            <person name="Zhang H."/>
            <person name="O'Toole P.W."/>
        </authorList>
    </citation>
    <scope>NUCLEOTIDE SEQUENCE [LARGE SCALE GENOMIC DNA]</scope>
    <source>
        <strain evidence="2 3">DSM 15354</strain>
    </source>
</reference>
<feature type="transmembrane region" description="Helical" evidence="1">
    <location>
        <begin position="6"/>
        <end position="26"/>
    </location>
</feature>
<keyword evidence="1" id="KW-0812">Transmembrane</keyword>
<dbReference type="PATRIC" id="fig|1122152.4.peg.1064"/>
<keyword evidence="3" id="KW-1185">Reference proteome</keyword>
<protein>
    <submittedName>
        <fullName evidence="2">Uncharacterized protein</fullName>
    </submittedName>
</protein>
<dbReference type="Pfam" id="PF12822">
    <property type="entry name" value="ECF_trnsprt"/>
    <property type="match status" value="1"/>
</dbReference>
<feature type="transmembrane region" description="Helical" evidence="1">
    <location>
        <begin position="105"/>
        <end position="131"/>
    </location>
</feature>
<keyword evidence="1" id="KW-0472">Membrane</keyword>
<accession>A0A0R1S1W0</accession>
<dbReference type="AlphaFoldDB" id="A0A0R1S1W0"/>
<dbReference type="eggNOG" id="ENOG5032XKY">
    <property type="taxonomic scope" value="Bacteria"/>
</dbReference>
<proteinExistence type="predicted"/>
<dbReference type="GO" id="GO:0022857">
    <property type="term" value="F:transmembrane transporter activity"/>
    <property type="evidence" value="ECO:0007669"/>
    <property type="project" value="InterPro"/>
</dbReference>
<feature type="transmembrane region" description="Helical" evidence="1">
    <location>
        <begin position="38"/>
        <end position="58"/>
    </location>
</feature>
<sequence>MKKYFFKLNLSQLVFLGLVIAIKIILGRFSVGPELVKVGLGFIGSVALGYFFGPIWGAVGGGVSDLVSSALFGNQGGFFIGFTLTAMLGPMIYGFFFYEQPRKIWRIVVATVTVTFLVNILLNTIWLHLLYKVNFQVAFNARILKNLIVPWLQMIIIYFVLDGLSRVKTRMNKLEKSRM</sequence>
<dbReference type="InterPro" id="IPR030949">
    <property type="entry name" value="ECF_S_folate_fam"/>
</dbReference>
<dbReference type="InterPro" id="IPR024529">
    <property type="entry name" value="ECF_trnsprt_substrate-spec"/>
</dbReference>
<dbReference type="RefSeq" id="WP_027825788.1">
    <property type="nucleotide sequence ID" value="NZ_AZFB01000005.1"/>
</dbReference>
<gene>
    <name evidence="2" type="ORF">FC23_GL001034</name>
</gene>
<evidence type="ECO:0000313" key="3">
    <source>
        <dbReference type="Proteomes" id="UP000051931"/>
    </source>
</evidence>
<evidence type="ECO:0000313" key="2">
    <source>
        <dbReference type="EMBL" id="KRL63095.1"/>
    </source>
</evidence>